<reference evidence="3 5" key="3">
    <citation type="journal article" date="2015" name="BMC Genomics">
        <title>The completed genome sequence of the pathogenic ascomycete fungus Fusarium graminearum.</title>
        <authorList>
            <person name="King R."/>
            <person name="Urban M."/>
            <person name="Hammond-Kosack M.C."/>
            <person name="Hassani-Pak K."/>
            <person name="Hammond-Kosack K.E."/>
        </authorList>
    </citation>
    <scope>NUCLEOTIDE SEQUENCE [LARGE SCALE GENOMIC DNA]</scope>
    <source>
        <strain evidence="5">ATCC MYA-4620 / CBS 123657 / FGSC 9075 / NRRL 31084 / PH-1</strain>
        <strain evidence="3">PH-1</strain>
    </source>
</reference>
<dbReference type="InParanoid" id="A0A098DZL2"/>
<proteinExistence type="predicted"/>
<organism evidence="3 5">
    <name type="scientific">Gibberella zeae (strain ATCC MYA-4620 / CBS 123657 / FGSC 9075 / NRRL 31084 / PH-1)</name>
    <name type="common">Wheat head blight fungus</name>
    <name type="synonym">Fusarium graminearum</name>
    <dbReference type="NCBI Taxonomy" id="229533"/>
    <lineage>
        <taxon>Eukaryota</taxon>
        <taxon>Fungi</taxon>
        <taxon>Dikarya</taxon>
        <taxon>Ascomycota</taxon>
        <taxon>Pezizomycotina</taxon>
        <taxon>Sordariomycetes</taxon>
        <taxon>Hypocreomycetidae</taxon>
        <taxon>Hypocreales</taxon>
        <taxon>Nectriaceae</taxon>
        <taxon>Fusarium</taxon>
    </lineage>
</organism>
<evidence type="ECO:0000313" key="3">
    <source>
        <dbReference type="EMBL" id="CEF87286.1"/>
    </source>
</evidence>
<reference evidence="4 5" key="1">
    <citation type="journal article" date="2007" name="Science">
        <title>The Fusarium graminearum genome reveals a link between localized polymorphism and pathogen specialization.</title>
        <authorList>
            <person name="Cuomo C.A."/>
            <person name="Gueldener U."/>
            <person name="Xu J.-R."/>
            <person name="Trail F."/>
            <person name="Turgeon B.G."/>
            <person name="Di Pietro A."/>
            <person name="Walton J.D."/>
            <person name="Ma L.-J."/>
            <person name="Baker S.E."/>
            <person name="Rep M."/>
            <person name="Adam G."/>
            <person name="Antoniw J."/>
            <person name="Baldwin T."/>
            <person name="Calvo S.E."/>
            <person name="Chang Y.-L."/>
            <person name="DeCaprio D."/>
            <person name="Gale L.R."/>
            <person name="Gnerre S."/>
            <person name="Goswami R.S."/>
            <person name="Hammond-Kosack K."/>
            <person name="Harris L.J."/>
            <person name="Hilburn K."/>
            <person name="Kennell J.C."/>
            <person name="Kroken S."/>
            <person name="Magnuson J.K."/>
            <person name="Mannhaupt G."/>
            <person name="Mauceli E.W."/>
            <person name="Mewes H.-W."/>
            <person name="Mitterbauer R."/>
            <person name="Muehlbauer G."/>
            <person name="Muensterkoetter M."/>
            <person name="Nelson D."/>
            <person name="O'Donnell K."/>
            <person name="Ouellet T."/>
            <person name="Qi W."/>
            <person name="Quesneville H."/>
            <person name="Roncero M.I.G."/>
            <person name="Seong K.-Y."/>
            <person name="Tetko I.V."/>
            <person name="Urban M."/>
            <person name="Waalwijk C."/>
            <person name="Ward T.J."/>
            <person name="Yao J."/>
            <person name="Birren B.W."/>
            <person name="Kistler H.C."/>
        </authorList>
    </citation>
    <scope>NUCLEOTIDE SEQUENCE [LARGE SCALE GENOMIC DNA]</scope>
    <source>
        <strain evidence="5">ATCC MYA-4620 / CBS 123657 / FGSC 9075 / NRRL 31084 / PH-1</strain>
        <strain evidence="4">PH-1 / ATCC MYA-4620 / FGSC 9075 / NRRL 31084</strain>
    </source>
</reference>
<gene>
    <name evidence="3" type="ORF">FGRAMPH1_01T21583</name>
</gene>
<dbReference type="Pfam" id="PF04183">
    <property type="entry name" value="IucA_IucC"/>
    <property type="match status" value="1"/>
</dbReference>
<accession>A0A0E0SLH3</accession>
<feature type="domain" description="Aerobactin siderophore biosynthesis IucA/IucC N-terminal" evidence="1">
    <location>
        <begin position="248"/>
        <end position="355"/>
    </location>
</feature>
<evidence type="ECO:0000313" key="5">
    <source>
        <dbReference type="Proteomes" id="UP000070720"/>
    </source>
</evidence>
<dbReference type="PANTHER" id="PTHR34384:SF5">
    <property type="entry name" value="L-2,3-DIAMINOPROPANOATE--CITRATE LIGASE"/>
    <property type="match status" value="1"/>
</dbReference>
<dbReference type="eggNOG" id="ENOG502RX6M">
    <property type="taxonomic scope" value="Eukaryota"/>
</dbReference>
<reference evidence="4 5" key="2">
    <citation type="journal article" date="2010" name="Nature">
        <title>Comparative genomics reveals mobile pathogenicity chromosomes in Fusarium.</title>
        <authorList>
            <person name="Ma L.J."/>
            <person name="van der Does H.C."/>
            <person name="Borkovich K.A."/>
            <person name="Coleman J.J."/>
            <person name="Daboussi M.J."/>
            <person name="Di Pietro A."/>
            <person name="Dufresne M."/>
            <person name="Freitag M."/>
            <person name="Grabherr M."/>
            <person name="Henrissat B."/>
            <person name="Houterman P.M."/>
            <person name="Kang S."/>
            <person name="Shim W.B."/>
            <person name="Woloshuk C."/>
            <person name="Xie X."/>
            <person name="Xu J.R."/>
            <person name="Antoniw J."/>
            <person name="Baker S.E."/>
            <person name="Bluhm B.H."/>
            <person name="Breakspear A."/>
            <person name="Brown D.W."/>
            <person name="Butchko R.A."/>
            <person name="Chapman S."/>
            <person name="Coulson R."/>
            <person name="Coutinho P.M."/>
            <person name="Danchin E.G."/>
            <person name="Diener A."/>
            <person name="Gale L.R."/>
            <person name="Gardiner D.M."/>
            <person name="Goff S."/>
            <person name="Hammond-Kosack K.E."/>
            <person name="Hilburn K."/>
            <person name="Hua-Van A."/>
            <person name="Jonkers W."/>
            <person name="Kazan K."/>
            <person name="Kodira C.D."/>
            <person name="Koehrsen M."/>
            <person name="Kumar L."/>
            <person name="Lee Y.H."/>
            <person name="Li L."/>
            <person name="Manners J.M."/>
            <person name="Miranda-Saavedra D."/>
            <person name="Mukherjee M."/>
            <person name="Park G."/>
            <person name="Park J."/>
            <person name="Park S.Y."/>
            <person name="Proctor R.H."/>
            <person name="Regev A."/>
            <person name="Ruiz-Roldan M.C."/>
            <person name="Sain D."/>
            <person name="Sakthikumar S."/>
            <person name="Sykes S."/>
            <person name="Schwartz D.C."/>
            <person name="Turgeon B.G."/>
            <person name="Wapinski I."/>
            <person name="Yoder O."/>
            <person name="Young S."/>
            <person name="Zeng Q."/>
            <person name="Zhou S."/>
            <person name="Galagan J."/>
            <person name="Cuomo C.A."/>
            <person name="Kistler H.C."/>
            <person name="Rep M."/>
        </authorList>
    </citation>
    <scope>GENOME REANNOTATION</scope>
    <source>
        <strain evidence="5">ATCC MYA-4620 / CBS 123657 / FGSC 9075 / NRRL 31084 / PH-1</strain>
        <strain evidence="4">PH-1 / ATCC MYA-4620 / FGSC 9075 / NRRL 31084</strain>
    </source>
</reference>
<dbReference type="InterPro" id="IPR022770">
    <property type="entry name" value="IucA/IucC-like_C"/>
</dbReference>
<evidence type="ECO:0000259" key="1">
    <source>
        <dbReference type="Pfam" id="PF04183"/>
    </source>
</evidence>
<dbReference type="VEuPathDB" id="FungiDB:FGRAMPH1_01G21583"/>
<dbReference type="InterPro" id="IPR037455">
    <property type="entry name" value="LucA/IucC-like"/>
</dbReference>
<accession>A0A098DZL2</accession>
<dbReference type="EnsemblFungi" id="CEF87286">
    <property type="protein sequence ID" value="CEF87286"/>
    <property type="gene ID" value="FGRRES_17587"/>
</dbReference>
<dbReference type="GO" id="GO:0019290">
    <property type="term" value="P:siderophore biosynthetic process"/>
    <property type="evidence" value="ECO:0007669"/>
    <property type="project" value="InterPro"/>
</dbReference>
<sequence length="544" mass="60642">MEPTNYASLAKGEATKRLISQLVNERLVVISLPDGIDQPCAHISGPDTTAKWITLPVMEGLNPSTHFRPNDFGTPVKLCSDDGEIIEEDPGSIFTFTASWFACDEKTKLSIVDELRNSASMLEKWMELGSKAPILDINSSFIDWERSLIAGHPTHPFHRTCFANHLLPSVTPDDIPNLLSPGMSFVSVPSSSIQHFGPFDNLLQPLLKLIGVPPPSTHDDYTVVPCLSRHLPALLHFFPEATLVKSVDGRALAQASIRTVSVPSFDHDLKLSLACLITSGLRVLPCYSAEAAPAMTRLLKGLIPQDLWLCGEVAAVTGSQPNTEEAQYITCILRENLELRAEENNESIILVAALLERPRCGTKTYAEILFNLETTEDKVVWLKSYLRKLLSVALDPVTRHGVAFEFHAQNAVVRVCRRTKEIKGFAIRDLGGVRMHRPTLESQGFDLKGMDESLTDDVHQVWDRTHHVLIQNHIGYLIYSLRLEREYGGWQLVFSELERALEGDGDSTSQKIFHYLVKSTMPFKAFLRMRMESAMSVVNDPPHG</sequence>
<dbReference type="PANTHER" id="PTHR34384">
    <property type="entry name" value="L-2,3-DIAMINOPROPANOATE--CITRATE LIGASE"/>
    <property type="match status" value="1"/>
</dbReference>
<dbReference type="AlphaFoldDB" id="A0A098DZL2"/>
<name>A0A098DZL2_GIBZE</name>
<protein>
    <submittedName>
        <fullName evidence="3">Chromosome 3, complete genome</fullName>
    </submittedName>
</protein>
<reference evidence="4" key="4">
    <citation type="submission" date="2017-01" db="UniProtKB">
        <authorList>
            <consortium name="EnsemblFungi"/>
        </authorList>
    </citation>
    <scope>IDENTIFICATION</scope>
    <source>
        <strain evidence="4">PH-1 / ATCC MYA-4620 / FGSC 9075 / NRRL 31084</strain>
    </source>
</reference>
<keyword evidence="5" id="KW-1185">Reference proteome</keyword>
<evidence type="ECO:0000259" key="2">
    <source>
        <dbReference type="Pfam" id="PF06276"/>
    </source>
</evidence>
<dbReference type="Pfam" id="PF06276">
    <property type="entry name" value="FhuF"/>
    <property type="match status" value="1"/>
</dbReference>
<dbReference type="InterPro" id="IPR007310">
    <property type="entry name" value="Aerobactin_biosyn_IucA/IucC_N"/>
</dbReference>
<feature type="domain" description="Aerobactin siderophore biosynthesis IucA/IucC-like C-terminal" evidence="2">
    <location>
        <begin position="381"/>
        <end position="532"/>
    </location>
</feature>
<dbReference type="Gene3D" id="1.10.510.40">
    <property type="match status" value="1"/>
</dbReference>
<dbReference type="EMBL" id="HG970334">
    <property type="protein sequence ID" value="CEF87286.1"/>
    <property type="molecule type" value="Genomic_DNA"/>
</dbReference>
<dbReference type="Proteomes" id="UP000070720">
    <property type="component" value="Chromosome 3"/>
</dbReference>
<evidence type="ECO:0000313" key="4">
    <source>
        <dbReference type="EnsemblFungi" id="CEF87286"/>
    </source>
</evidence>
<dbReference type="GO" id="GO:0016881">
    <property type="term" value="F:acid-amino acid ligase activity"/>
    <property type="evidence" value="ECO:0007669"/>
    <property type="project" value="UniProtKB-ARBA"/>
</dbReference>